<organism evidence="1">
    <name type="scientific">Iconisemion striatum</name>
    <dbReference type="NCBI Taxonomy" id="60296"/>
    <lineage>
        <taxon>Eukaryota</taxon>
        <taxon>Metazoa</taxon>
        <taxon>Chordata</taxon>
        <taxon>Craniata</taxon>
        <taxon>Vertebrata</taxon>
        <taxon>Euteleostomi</taxon>
        <taxon>Actinopterygii</taxon>
        <taxon>Neopterygii</taxon>
        <taxon>Teleostei</taxon>
        <taxon>Neoteleostei</taxon>
        <taxon>Acanthomorphata</taxon>
        <taxon>Ovalentaria</taxon>
        <taxon>Atherinomorphae</taxon>
        <taxon>Cyprinodontiformes</taxon>
        <taxon>Nothobranchiidae</taxon>
        <taxon>Iconisemion</taxon>
    </lineage>
</organism>
<dbReference type="AlphaFoldDB" id="A0A1A7WAC0"/>
<protein>
    <submittedName>
        <fullName evidence="1">Uncharacterized protein</fullName>
    </submittedName>
</protein>
<dbReference type="EMBL" id="HADW01001542">
    <property type="protein sequence ID" value="SBP02942.1"/>
    <property type="molecule type" value="Transcribed_RNA"/>
</dbReference>
<reference evidence="1" key="1">
    <citation type="submission" date="2016-05" db="EMBL/GenBank/DDBJ databases">
        <authorList>
            <person name="Lavstsen T."/>
            <person name="Jespersen J.S."/>
        </authorList>
    </citation>
    <scope>NUCLEOTIDE SEQUENCE</scope>
    <source>
        <tissue evidence="1">Brain</tissue>
    </source>
</reference>
<sequence length="97" mass="11070">QYRREQTGPFSYNQTVRLNSASHTRIKDEGQEGFSSQSGESRSFMALKSYIHIILKIPLKQGRLFLLQTSIAFQILAPDFDTTVTTKITNISTHYTI</sequence>
<accession>A0A1A7WAC0</accession>
<feature type="non-terminal residue" evidence="1">
    <location>
        <position position="1"/>
    </location>
</feature>
<evidence type="ECO:0000313" key="1">
    <source>
        <dbReference type="EMBL" id="SBP02942.1"/>
    </source>
</evidence>
<reference evidence="1" key="2">
    <citation type="submission" date="2016-06" db="EMBL/GenBank/DDBJ databases">
        <title>The genome of a short-lived fish provides insights into sex chromosome evolution and the genetic control of aging.</title>
        <authorList>
            <person name="Reichwald K."/>
            <person name="Felder M."/>
            <person name="Petzold A."/>
            <person name="Koch P."/>
            <person name="Groth M."/>
            <person name="Platzer M."/>
        </authorList>
    </citation>
    <scope>NUCLEOTIDE SEQUENCE</scope>
    <source>
        <tissue evidence="1">Brain</tissue>
    </source>
</reference>
<proteinExistence type="predicted"/>
<gene>
    <name evidence="1" type="primary">Nfu_g_1_009046</name>
</gene>
<name>A0A1A7WAC0_9TELE</name>